<protein>
    <submittedName>
        <fullName evidence="1">Uncharacterized protein</fullName>
    </submittedName>
</protein>
<reference evidence="1" key="2">
    <citation type="journal article" date="2015" name="Fish Shellfish Immunol.">
        <title>Early steps in the European eel (Anguilla anguilla)-Vibrio vulnificus interaction in the gills: Role of the RtxA13 toxin.</title>
        <authorList>
            <person name="Callol A."/>
            <person name="Pajuelo D."/>
            <person name="Ebbesson L."/>
            <person name="Teles M."/>
            <person name="MacKenzie S."/>
            <person name="Amaro C."/>
        </authorList>
    </citation>
    <scope>NUCLEOTIDE SEQUENCE</scope>
</reference>
<accession>A0A0E9VCA0</accession>
<name>A0A0E9VCA0_ANGAN</name>
<proteinExistence type="predicted"/>
<evidence type="ECO:0000313" key="1">
    <source>
        <dbReference type="EMBL" id="JAH74813.1"/>
    </source>
</evidence>
<dbReference type="AlphaFoldDB" id="A0A0E9VCA0"/>
<reference evidence="1" key="1">
    <citation type="submission" date="2014-11" db="EMBL/GenBank/DDBJ databases">
        <authorList>
            <person name="Amaro Gonzalez C."/>
        </authorList>
    </citation>
    <scope>NUCLEOTIDE SEQUENCE</scope>
</reference>
<dbReference type="EMBL" id="GBXM01033764">
    <property type="protein sequence ID" value="JAH74813.1"/>
    <property type="molecule type" value="Transcribed_RNA"/>
</dbReference>
<organism evidence="1">
    <name type="scientific">Anguilla anguilla</name>
    <name type="common">European freshwater eel</name>
    <name type="synonym">Muraena anguilla</name>
    <dbReference type="NCBI Taxonomy" id="7936"/>
    <lineage>
        <taxon>Eukaryota</taxon>
        <taxon>Metazoa</taxon>
        <taxon>Chordata</taxon>
        <taxon>Craniata</taxon>
        <taxon>Vertebrata</taxon>
        <taxon>Euteleostomi</taxon>
        <taxon>Actinopterygii</taxon>
        <taxon>Neopterygii</taxon>
        <taxon>Teleostei</taxon>
        <taxon>Anguilliformes</taxon>
        <taxon>Anguillidae</taxon>
        <taxon>Anguilla</taxon>
    </lineage>
</organism>
<sequence>MHHLRFVTYCLNKVISRFQ</sequence>